<dbReference type="InterPro" id="IPR001368">
    <property type="entry name" value="TNFR/NGFR_Cys_rich_reg"/>
</dbReference>
<keyword evidence="11" id="KW-0675">Receptor</keyword>
<dbReference type="PANTHER" id="PTHR23097">
    <property type="entry name" value="TUMOR NECROSIS FACTOR RECEPTOR SUPERFAMILY MEMBER"/>
    <property type="match status" value="1"/>
</dbReference>
<dbReference type="PROSITE" id="PS50050">
    <property type="entry name" value="TNFR_NGFR_2"/>
    <property type="match status" value="1"/>
</dbReference>
<accession>A0AAV1HDI4</accession>
<dbReference type="InterPro" id="IPR048522">
    <property type="entry name" value="Death_3_fish"/>
</dbReference>
<dbReference type="SUPFAM" id="SSF57586">
    <property type="entry name" value="TNF receptor-like"/>
    <property type="match status" value="2"/>
</dbReference>
<reference evidence="11" key="1">
    <citation type="submission" date="2023-08" db="EMBL/GenBank/DDBJ databases">
        <authorList>
            <person name="Alioto T."/>
            <person name="Alioto T."/>
            <person name="Gomez Garrido J."/>
        </authorList>
    </citation>
    <scope>NUCLEOTIDE SEQUENCE</scope>
</reference>
<dbReference type="SMART" id="SM01411">
    <property type="entry name" value="Ephrin_rec_like"/>
    <property type="match status" value="2"/>
</dbReference>
<evidence type="ECO:0000256" key="2">
    <source>
        <dbReference type="ARBA" id="ARBA00022525"/>
    </source>
</evidence>
<evidence type="ECO:0000313" key="11">
    <source>
        <dbReference type="EMBL" id="CAJ1082839.1"/>
    </source>
</evidence>
<feature type="chain" id="PRO_5043471802" evidence="9">
    <location>
        <begin position="23"/>
        <end position="309"/>
    </location>
</feature>
<organism evidence="11 12">
    <name type="scientific">Xyrichtys novacula</name>
    <name type="common">Pearly razorfish</name>
    <name type="synonym">Hemipteronotus novacula</name>
    <dbReference type="NCBI Taxonomy" id="13765"/>
    <lineage>
        <taxon>Eukaryota</taxon>
        <taxon>Metazoa</taxon>
        <taxon>Chordata</taxon>
        <taxon>Craniata</taxon>
        <taxon>Vertebrata</taxon>
        <taxon>Euteleostomi</taxon>
        <taxon>Actinopterygii</taxon>
        <taxon>Neopterygii</taxon>
        <taxon>Teleostei</taxon>
        <taxon>Neoteleostei</taxon>
        <taxon>Acanthomorphata</taxon>
        <taxon>Eupercaria</taxon>
        <taxon>Labriformes</taxon>
        <taxon>Labridae</taxon>
        <taxon>Xyrichtys</taxon>
    </lineage>
</organism>
<evidence type="ECO:0000313" key="12">
    <source>
        <dbReference type="Proteomes" id="UP001178508"/>
    </source>
</evidence>
<evidence type="ECO:0000256" key="7">
    <source>
        <dbReference type="ARBA" id="ARBA00023180"/>
    </source>
</evidence>
<feature type="signal peptide" evidence="9">
    <location>
        <begin position="1"/>
        <end position="22"/>
    </location>
</feature>
<keyword evidence="2" id="KW-0964">Secreted</keyword>
<dbReference type="AlphaFoldDB" id="A0AAV1HDI4"/>
<feature type="disulfide bond" evidence="8">
    <location>
        <begin position="85"/>
        <end position="98"/>
    </location>
</feature>
<keyword evidence="7" id="KW-0325">Glycoprotein</keyword>
<feature type="repeat" description="TNFR-Cys" evidence="8">
    <location>
        <begin position="66"/>
        <end position="106"/>
    </location>
</feature>
<keyword evidence="4 9" id="KW-0732">Signal</keyword>
<dbReference type="InterPro" id="IPR052459">
    <property type="entry name" value="TNFRSF_decoy_receptor"/>
</dbReference>
<comment type="subcellular location">
    <subcellularLocation>
        <location evidence="1">Secreted</location>
    </subcellularLocation>
</comment>
<evidence type="ECO:0000256" key="1">
    <source>
        <dbReference type="ARBA" id="ARBA00004613"/>
    </source>
</evidence>
<keyword evidence="6 8" id="KW-1015">Disulfide bond</keyword>
<dbReference type="Proteomes" id="UP001178508">
    <property type="component" value="Chromosome 21"/>
</dbReference>
<dbReference type="SMART" id="SM00208">
    <property type="entry name" value="TNFR"/>
    <property type="match status" value="4"/>
</dbReference>
<protein>
    <submittedName>
        <fullName evidence="11">Tumor necrosis factor receptor superfamily member 6B-like</fullName>
    </submittedName>
</protein>
<feature type="disulfide bond" evidence="8">
    <location>
        <begin position="88"/>
        <end position="106"/>
    </location>
</feature>
<feature type="disulfide bond" evidence="8">
    <location>
        <begin position="67"/>
        <end position="82"/>
    </location>
</feature>
<evidence type="ECO:0000256" key="3">
    <source>
        <dbReference type="ARBA" id="ARBA00022703"/>
    </source>
</evidence>
<keyword evidence="12" id="KW-1185">Reference proteome</keyword>
<dbReference type="Pfam" id="PF00020">
    <property type="entry name" value="TNFR_c6"/>
    <property type="match status" value="2"/>
</dbReference>
<feature type="domain" description="TNFR-Cys" evidence="10">
    <location>
        <begin position="66"/>
        <end position="106"/>
    </location>
</feature>
<keyword evidence="5" id="KW-0677">Repeat</keyword>
<dbReference type="Gene3D" id="2.10.50.10">
    <property type="entry name" value="Tumor Necrosis Factor Receptor, subunit A, domain 2"/>
    <property type="match status" value="2"/>
</dbReference>
<evidence type="ECO:0000256" key="5">
    <source>
        <dbReference type="ARBA" id="ARBA00022737"/>
    </source>
</evidence>
<proteinExistence type="predicted"/>
<dbReference type="GO" id="GO:0005576">
    <property type="term" value="C:extracellular region"/>
    <property type="evidence" value="ECO:0007669"/>
    <property type="project" value="UniProtKB-SubCell"/>
</dbReference>
<name>A0AAV1HDI4_XYRNO</name>
<keyword evidence="3" id="KW-0053">Apoptosis</keyword>
<gene>
    <name evidence="11" type="ORF">XNOV1_A018531</name>
</gene>
<evidence type="ECO:0000256" key="9">
    <source>
        <dbReference type="SAM" id="SignalP"/>
    </source>
</evidence>
<evidence type="ECO:0000256" key="4">
    <source>
        <dbReference type="ARBA" id="ARBA00022729"/>
    </source>
</evidence>
<dbReference type="Pfam" id="PF21733">
    <property type="entry name" value="Death_3"/>
    <property type="match status" value="1"/>
</dbReference>
<dbReference type="EMBL" id="OY660884">
    <property type="protein sequence ID" value="CAJ1082839.1"/>
    <property type="molecule type" value="Genomic_DNA"/>
</dbReference>
<dbReference type="GO" id="GO:0006915">
    <property type="term" value="P:apoptotic process"/>
    <property type="evidence" value="ECO:0007669"/>
    <property type="project" value="UniProtKB-KW"/>
</dbReference>
<dbReference type="PANTHER" id="PTHR23097:SF116">
    <property type="entry name" value="TUMOR NECROSIS FACTOR RECEPTOR SUPERFAMILY MEMBER 6B"/>
    <property type="match status" value="1"/>
</dbReference>
<sequence>MMLTALLFPVIFLSIHSSLVNGAPEPVPTFTDTDPITGKSLVCERCPPGTFLRARCTETQKSECAPCPNGSFTELWNYIGKCLRCGVCGHNMVVKTGCTAKRDCQCQCRPGYYYKMKYDMCLRHSECHSGQEVLNAGSPDEDTVCRTCPNGTYSDIVSAHKNCTEHKDCEAAGLQLALKGSVWHNSVCMDCQGSTSKDGAEYLREILPAFFVHQKMAIRRLRQILRRLLSEENKRHEGISGLYLPELLERINTWVSSATAAHIRQLPAILTKTGANNAAERLQNKLQRIDSNVALLCGLNNVMDVQISK</sequence>
<evidence type="ECO:0000259" key="10">
    <source>
        <dbReference type="PROSITE" id="PS50050"/>
    </source>
</evidence>
<evidence type="ECO:0000256" key="8">
    <source>
        <dbReference type="PROSITE-ProRule" id="PRU00206"/>
    </source>
</evidence>
<evidence type="ECO:0000256" key="6">
    <source>
        <dbReference type="ARBA" id="ARBA00023157"/>
    </source>
</evidence>